<comment type="caution">
    <text evidence="9">The sequence shown here is derived from an EMBL/GenBank/DDBJ whole genome shotgun (WGS) entry which is preliminary data.</text>
</comment>
<feature type="domain" description="LIM zinc-binding" evidence="8">
    <location>
        <begin position="86"/>
        <end position="137"/>
    </location>
</feature>
<dbReference type="GO" id="GO:0042805">
    <property type="term" value="F:actinin binding"/>
    <property type="evidence" value="ECO:0007669"/>
    <property type="project" value="TreeGrafter"/>
</dbReference>
<accession>A0A2G8L823</accession>
<evidence type="ECO:0000256" key="5">
    <source>
        <dbReference type="ARBA" id="ARBA00023038"/>
    </source>
</evidence>
<evidence type="ECO:0000256" key="1">
    <source>
        <dbReference type="ARBA" id="ARBA00004123"/>
    </source>
</evidence>
<keyword evidence="3" id="KW-0677">Repeat</keyword>
<organism evidence="9 10">
    <name type="scientific">Stichopus japonicus</name>
    <name type="common">Sea cucumber</name>
    <dbReference type="NCBI Taxonomy" id="307972"/>
    <lineage>
        <taxon>Eukaryota</taxon>
        <taxon>Metazoa</taxon>
        <taxon>Echinodermata</taxon>
        <taxon>Eleutherozoa</taxon>
        <taxon>Echinozoa</taxon>
        <taxon>Holothuroidea</taxon>
        <taxon>Aspidochirotacea</taxon>
        <taxon>Aspidochirotida</taxon>
        <taxon>Stichopodidae</taxon>
        <taxon>Apostichopus</taxon>
    </lineage>
</organism>
<dbReference type="CDD" id="cd09326">
    <property type="entry name" value="LIM_CRP_like"/>
    <property type="match status" value="1"/>
</dbReference>
<dbReference type="AlphaFoldDB" id="A0A2G8L823"/>
<keyword evidence="4 7" id="KW-0862">Zinc</keyword>
<dbReference type="GO" id="GO:0060537">
    <property type="term" value="P:muscle tissue development"/>
    <property type="evidence" value="ECO:0007669"/>
    <property type="project" value="TreeGrafter"/>
</dbReference>
<dbReference type="SMART" id="SM00132">
    <property type="entry name" value="LIM"/>
    <property type="match status" value="1"/>
</dbReference>
<dbReference type="GO" id="GO:0030018">
    <property type="term" value="C:Z disc"/>
    <property type="evidence" value="ECO:0007669"/>
    <property type="project" value="TreeGrafter"/>
</dbReference>
<gene>
    <name evidence="9" type="ORF">BSL78_06648</name>
</gene>
<dbReference type="Pfam" id="PF00412">
    <property type="entry name" value="LIM"/>
    <property type="match status" value="1"/>
</dbReference>
<evidence type="ECO:0000259" key="8">
    <source>
        <dbReference type="PROSITE" id="PS50023"/>
    </source>
</evidence>
<dbReference type="SUPFAM" id="SSF57716">
    <property type="entry name" value="Glucocorticoid receptor-like (DNA-binding domain)"/>
    <property type="match status" value="3"/>
</dbReference>
<dbReference type="PANTHER" id="PTHR24215:SF35">
    <property type="entry name" value="MUSCLE LIM PROTEIN MLP84B"/>
    <property type="match status" value="1"/>
</dbReference>
<dbReference type="Gene3D" id="2.10.110.10">
    <property type="entry name" value="Cysteine Rich Protein"/>
    <property type="match status" value="2"/>
</dbReference>
<reference evidence="9 10" key="1">
    <citation type="journal article" date="2017" name="PLoS Biol.">
        <title>The sea cucumber genome provides insights into morphological evolution and visceral regeneration.</title>
        <authorList>
            <person name="Zhang X."/>
            <person name="Sun L."/>
            <person name="Yuan J."/>
            <person name="Sun Y."/>
            <person name="Gao Y."/>
            <person name="Zhang L."/>
            <person name="Li S."/>
            <person name="Dai H."/>
            <person name="Hamel J.F."/>
            <person name="Liu C."/>
            <person name="Yu Y."/>
            <person name="Liu S."/>
            <person name="Lin W."/>
            <person name="Guo K."/>
            <person name="Jin S."/>
            <person name="Xu P."/>
            <person name="Storey K.B."/>
            <person name="Huan P."/>
            <person name="Zhang T."/>
            <person name="Zhou Y."/>
            <person name="Zhang J."/>
            <person name="Lin C."/>
            <person name="Li X."/>
            <person name="Xing L."/>
            <person name="Huo D."/>
            <person name="Sun M."/>
            <person name="Wang L."/>
            <person name="Mercier A."/>
            <person name="Li F."/>
            <person name="Yang H."/>
            <person name="Xiang J."/>
        </authorList>
    </citation>
    <scope>NUCLEOTIDE SEQUENCE [LARGE SCALE GENOMIC DNA]</scope>
    <source>
        <strain evidence="9">Shaxun</strain>
        <tissue evidence="9">Muscle</tissue>
    </source>
</reference>
<dbReference type="PROSITE" id="PS50023">
    <property type="entry name" value="LIM_DOMAIN_2"/>
    <property type="match status" value="1"/>
</dbReference>
<feature type="non-terminal residue" evidence="9">
    <location>
        <position position="137"/>
    </location>
</feature>
<evidence type="ECO:0000313" key="10">
    <source>
        <dbReference type="Proteomes" id="UP000230750"/>
    </source>
</evidence>
<evidence type="ECO:0000313" key="9">
    <source>
        <dbReference type="EMBL" id="PIK56404.1"/>
    </source>
</evidence>
<dbReference type="GO" id="GO:0008307">
    <property type="term" value="F:structural constituent of muscle"/>
    <property type="evidence" value="ECO:0007669"/>
    <property type="project" value="TreeGrafter"/>
</dbReference>
<proteinExistence type="predicted"/>
<keyword evidence="5 7" id="KW-0440">LIM domain</keyword>
<keyword evidence="2 7" id="KW-0479">Metal-binding</keyword>
<name>A0A2G8L823_STIJA</name>
<dbReference type="EMBL" id="MRZV01000176">
    <property type="protein sequence ID" value="PIK56404.1"/>
    <property type="molecule type" value="Genomic_DNA"/>
</dbReference>
<keyword evidence="6" id="KW-0539">Nucleus</keyword>
<dbReference type="FunFam" id="2.10.110.10:FF:000001">
    <property type="entry name" value="Cysteine and glycine-rich protein 1"/>
    <property type="match status" value="1"/>
</dbReference>
<protein>
    <recommendedName>
        <fullName evidence="8">LIM zinc-binding domain-containing protein</fullName>
    </recommendedName>
</protein>
<dbReference type="OrthoDB" id="8062037at2759"/>
<dbReference type="PROSITE" id="PS00478">
    <property type="entry name" value="LIM_DOMAIN_1"/>
    <property type="match status" value="1"/>
</dbReference>
<evidence type="ECO:0000256" key="7">
    <source>
        <dbReference type="PROSITE-ProRule" id="PRU00125"/>
    </source>
</evidence>
<dbReference type="GO" id="GO:0046872">
    <property type="term" value="F:metal ion binding"/>
    <property type="evidence" value="ECO:0007669"/>
    <property type="project" value="UniProtKB-KW"/>
</dbReference>
<evidence type="ECO:0000256" key="3">
    <source>
        <dbReference type="ARBA" id="ARBA00022737"/>
    </source>
</evidence>
<dbReference type="InterPro" id="IPR001781">
    <property type="entry name" value="Znf_LIM"/>
</dbReference>
<sequence length="137" mass="14656">MFVACNTGLDSNNVNPHEAELYCKKCHGRKFGIKGYGFGQGAGSLCMDEGERQGMSADPSLKSAPATAGAYHSANLNTGERTGAGPWCPRCNGTVYPAEAQKGAGESWHNKCFTCAYCNKRLDSTTLCDKEGEIFCK</sequence>
<keyword evidence="10" id="KW-1185">Reference proteome</keyword>
<comment type="subcellular location">
    <subcellularLocation>
        <location evidence="1">Nucleus</location>
    </subcellularLocation>
</comment>
<evidence type="ECO:0000256" key="2">
    <source>
        <dbReference type="ARBA" id="ARBA00022723"/>
    </source>
</evidence>
<dbReference type="GO" id="GO:0005634">
    <property type="term" value="C:nucleus"/>
    <property type="evidence" value="ECO:0007669"/>
    <property type="project" value="UniProtKB-SubCell"/>
</dbReference>
<evidence type="ECO:0000256" key="6">
    <source>
        <dbReference type="ARBA" id="ARBA00023242"/>
    </source>
</evidence>
<dbReference type="PANTHER" id="PTHR24215">
    <property type="entry name" value="RHO-GTPASE-ACTIVATING PROTEIN LRG1"/>
    <property type="match status" value="1"/>
</dbReference>
<evidence type="ECO:0000256" key="4">
    <source>
        <dbReference type="ARBA" id="ARBA00022833"/>
    </source>
</evidence>
<dbReference type="GO" id="GO:0045214">
    <property type="term" value="P:sarcomere organization"/>
    <property type="evidence" value="ECO:0007669"/>
    <property type="project" value="TreeGrafter"/>
</dbReference>
<dbReference type="Proteomes" id="UP000230750">
    <property type="component" value="Unassembled WGS sequence"/>
</dbReference>